<dbReference type="Pfam" id="PF01730">
    <property type="entry name" value="UreF"/>
    <property type="match status" value="1"/>
</dbReference>
<dbReference type="Gene3D" id="1.10.4190.10">
    <property type="entry name" value="Urease accessory protein UreF"/>
    <property type="match status" value="1"/>
</dbReference>
<evidence type="ECO:0000313" key="4">
    <source>
        <dbReference type="EMBL" id="AXI03456.1"/>
    </source>
</evidence>
<dbReference type="GO" id="GO:0005737">
    <property type="term" value="C:cytoplasm"/>
    <property type="evidence" value="ECO:0007669"/>
    <property type="project" value="UniProtKB-SubCell"/>
</dbReference>
<dbReference type="PANTHER" id="PTHR33620">
    <property type="entry name" value="UREASE ACCESSORY PROTEIN F"/>
    <property type="match status" value="1"/>
</dbReference>
<evidence type="ECO:0000313" key="5">
    <source>
        <dbReference type="Proteomes" id="UP000253940"/>
    </source>
</evidence>
<evidence type="ECO:0000256" key="2">
    <source>
        <dbReference type="ARBA" id="ARBA00023186"/>
    </source>
</evidence>
<dbReference type="InterPro" id="IPR038277">
    <property type="entry name" value="UreF_sf"/>
</dbReference>
<protein>
    <recommendedName>
        <fullName evidence="3">Urease accessory protein UreF</fullName>
    </recommendedName>
</protein>
<organism evidence="4 5">
    <name type="scientific">Aquirhabdus parva</name>
    <dbReference type="NCBI Taxonomy" id="2283318"/>
    <lineage>
        <taxon>Bacteria</taxon>
        <taxon>Pseudomonadati</taxon>
        <taxon>Pseudomonadota</taxon>
        <taxon>Gammaproteobacteria</taxon>
        <taxon>Moraxellales</taxon>
        <taxon>Moraxellaceae</taxon>
        <taxon>Aquirhabdus</taxon>
    </lineage>
</organism>
<gene>
    <name evidence="3" type="primary">ureF</name>
    <name evidence="4" type="ORF">HYN46_11760</name>
</gene>
<dbReference type="OrthoDB" id="9798772at2"/>
<dbReference type="PIRSF" id="PIRSF009467">
    <property type="entry name" value="Ureas_acces_UreF"/>
    <property type="match status" value="1"/>
</dbReference>
<keyword evidence="3" id="KW-0963">Cytoplasm</keyword>
<sequence length="230" mass="25306">MSNLTQSALPITTPQSLLRLLMLSSTALPVGAYCYSQGVESAIDREWIRNESTALAYFEDVLELMLVRFELPMLAHMMHACRDKNNAKFQQLATQYCASRESSELLAETRQLGFSLTAWVREVAKIPVTVDERLGFLPVYAALCVSLGLQAEECLTAYAFTQLENLVLAAVKTVPLGQISGQRILWAVYAQVPAGVARALQSDAIISSSLPGLAMLSIGHESQYSRLFRS</sequence>
<proteinExistence type="inferred from homology"/>
<comment type="similarity">
    <text evidence="3">Belongs to the UreF family.</text>
</comment>
<comment type="subcellular location">
    <subcellularLocation>
        <location evidence="3">Cytoplasm</location>
    </subcellularLocation>
</comment>
<keyword evidence="2 3" id="KW-0143">Chaperone</keyword>
<comment type="subunit">
    <text evidence="3">UreD, UreF and UreG form a complex that acts as a GTP-hydrolysis-dependent molecular chaperone, activating the urease apoprotein by helping to assemble the nickel containing metallocenter of UreC. The UreE protein probably delivers the nickel.</text>
</comment>
<dbReference type="EMBL" id="CP031222">
    <property type="protein sequence ID" value="AXI03456.1"/>
    <property type="molecule type" value="Genomic_DNA"/>
</dbReference>
<evidence type="ECO:0000256" key="1">
    <source>
        <dbReference type="ARBA" id="ARBA00022988"/>
    </source>
</evidence>
<name>A0A345P847_9GAMM</name>
<dbReference type="HAMAP" id="MF_01385">
    <property type="entry name" value="UreF"/>
    <property type="match status" value="1"/>
</dbReference>
<dbReference type="AlphaFoldDB" id="A0A345P847"/>
<reference evidence="4 5" key="1">
    <citation type="submission" date="2018-07" db="EMBL/GenBank/DDBJ databases">
        <title>Genome sequencing of Moraxellaceae gen. HYN0046.</title>
        <authorList>
            <person name="Kim M."/>
            <person name="Yi H."/>
        </authorList>
    </citation>
    <scope>NUCLEOTIDE SEQUENCE [LARGE SCALE GENOMIC DNA]</scope>
    <source>
        <strain evidence="4 5">HYN0046</strain>
    </source>
</reference>
<dbReference type="PANTHER" id="PTHR33620:SF1">
    <property type="entry name" value="UREASE ACCESSORY PROTEIN F"/>
    <property type="match status" value="1"/>
</dbReference>
<evidence type="ECO:0000256" key="3">
    <source>
        <dbReference type="HAMAP-Rule" id="MF_01385"/>
    </source>
</evidence>
<dbReference type="InterPro" id="IPR002639">
    <property type="entry name" value="UreF"/>
</dbReference>
<dbReference type="GO" id="GO:0016151">
    <property type="term" value="F:nickel cation binding"/>
    <property type="evidence" value="ECO:0007669"/>
    <property type="project" value="UniProtKB-UniRule"/>
</dbReference>
<dbReference type="KEGG" id="mbah:HYN46_11760"/>
<keyword evidence="1 3" id="KW-0996">Nickel insertion</keyword>
<keyword evidence="5" id="KW-1185">Reference proteome</keyword>
<dbReference type="Proteomes" id="UP000253940">
    <property type="component" value="Chromosome"/>
</dbReference>
<dbReference type="RefSeq" id="WP_114899564.1">
    <property type="nucleotide sequence ID" value="NZ_CP031222.1"/>
</dbReference>
<comment type="function">
    <text evidence="3">Required for maturation of urease via the functional incorporation of the urease nickel metallocenter.</text>
</comment>
<accession>A0A345P847</accession>